<comment type="caution">
    <text evidence="2">The sequence shown here is derived from an EMBL/GenBank/DDBJ whole genome shotgun (WGS) entry which is preliminary data.</text>
</comment>
<evidence type="ECO:0000259" key="1">
    <source>
        <dbReference type="SMART" id="SM00382"/>
    </source>
</evidence>
<dbReference type="Pfam" id="PF01695">
    <property type="entry name" value="IstB_IS21"/>
    <property type="match status" value="1"/>
</dbReference>
<gene>
    <name evidence="2" type="ORF">HNR21_002566</name>
</gene>
<proteinExistence type="predicted"/>
<feature type="domain" description="AAA+ ATPase" evidence="1">
    <location>
        <begin position="95"/>
        <end position="248"/>
    </location>
</feature>
<dbReference type="SUPFAM" id="SSF52540">
    <property type="entry name" value="P-loop containing nucleoside triphosphate hydrolases"/>
    <property type="match status" value="1"/>
</dbReference>
<accession>A0A7W3MXD0</accession>
<reference evidence="2 3" key="1">
    <citation type="submission" date="2020-08" db="EMBL/GenBank/DDBJ databases">
        <title>Sequencing the genomes of 1000 actinobacteria strains.</title>
        <authorList>
            <person name="Klenk H.-P."/>
        </authorList>
    </citation>
    <scope>NUCLEOTIDE SEQUENCE [LARGE SCALE GENOMIC DNA]</scope>
    <source>
        <strain evidence="2 3">DSM 45823</strain>
    </source>
</reference>
<dbReference type="InterPro" id="IPR003593">
    <property type="entry name" value="AAA+_ATPase"/>
</dbReference>
<evidence type="ECO:0000313" key="3">
    <source>
        <dbReference type="Proteomes" id="UP000539313"/>
    </source>
</evidence>
<dbReference type="InterPro" id="IPR027417">
    <property type="entry name" value="P-loop_NTPase"/>
</dbReference>
<sequence length="273" mass="29957">MTDPTPLADAVRALDLGSPLAAALARVADETPEQRAAAYLADHREALAEQATARARYRRARYEDARPPEYAHADLTRLHPQQDPGGRGTGWLRSNAKNALLMGPSGHGKTHLAYAIANAAVQAGLWVEAWSVLELVQTLAPLPRHARDDEVRSRRQENTLDWAKTCDLLILDDLGAEEATGYAADRWRAQLLDILTARDGHPRRRTIVTVNGGATAGLAPEQAAQVRRDAAAMIAARYSARVATRLQRGCLGIWVEGECLRKAQVWDPFEERP</sequence>
<dbReference type="AlphaFoldDB" id="A0A7W3MXD0"/>
<protein>
    <submittedName>
        <fullName evidence="2">DNA replication protein DnaC</fullName>
    </submittedName>
</protein>
<dbReference type="SMART" id="SM00382">
    <property type="entry name" value="AAA"/>
    <property type="match status" value="1"/>
</dbReference>
<dbReference type="GO" id="GO:0005524">
    <property type="term" value="F:ATP binding"/>
    <property type="evidence" value="ECO:0007669"/>
    <property type="project" value="InterPro"/>
</dbReference>
<dbReference type="InterPro" id="IPR002611">
    <property type="entry name" value="IstB_ATP-bd"/>
</dbReference>
<dbReference type="RefSeq" id="WP_182705367.1">
    <property type="nucleotide sequence ID" value="NZ_JACJII010000001.1"/>
</dbReference>
<dbReference type="Gene3D" id="3.40.50.300">
    <property type="entry name" value="P-loop containing nucleotide triphosphate hydrolases"/>
    <property type="match status" value="1"/>
</dbReference>
<dbReference type="CDD" id="cd00009">
    <property type="entry name" value="AAA"/>
    <property type="match status" value="1"/>
</dbReference>
<keyword evidence="3" id="KW-1185">Reference proteome</keyword>
<dbReference type="Proteomes" id="UP000539313">
    <property type="component" value="Unassembled WGS sequence"/>
</dbReference>
<name>A0A7W3MXD0_9ACTN</name>
<evidence type="ECO:0000313" key="2">
    <source>
        <dbReference type="EMBL" id="MBA9003684.1"/>
    </source>
</evidence>
<organism evidence="2 3">
    <name type="scientific">Thermomonospora cellulosilytica</name>
    <dbReference type="NCBI Taxonomy" id="1411118"/>
    <lineage>
        <taxon>Bacteria</taxon>
        <taxon>Bacillati</taxon>
        <taxon>Actinomycetota</taxon>
        <taxon>Actinomycetes</taxon>
        <taxon>Streptosporangiales</taxon>
        <taxon>Thermomonosporaceae</taxon>
        <taxon>Thermomonospora</taxon>
    </lineage>
</organism>
<dbReference type="EMBL" id="JACJII010000001">
    <property type="protein sequence ID" value="MBA9003684.1"/>
    <property type="molecule type" value="Genomic_DNA"/>
</dbReference>